<protein>
    <recommendedName>
        <fullName evidence="4">Protein SprT-like</fullName>
    </recommendedName>
</protein>
<evidence type="ECO:0000256" key="3">
    <source>
        <dbReference type="ARBA" id="ARBA00022833"/>
    </source>
</evidence>
<dbReference type="Pfam" id="PF17283">
    <property type="entry name" value="Zn_ribbon_SprT"/>
    <property type="match status" value="1"/>
</dbReference>
<evidence type="ECO:0000256" key="4">
    <source>
        <dbReference type="HAMAP-Rule" id="MF_00745"/>
    </source>
</evidence>
<feature type="binding site" evidence="4">
    <location>
        <position position="67"/>
    </location>
    <ligand>
        <name>Zn(2+)</name>
        <dbReference type="ChEBI" id="CHEBI:29105"/>
    </ligand>
</feature>
<keyword evidence="3 4" id="KW-0862">Zinc</keyword>
<dbReference type="AlphaFoldDB" id="A0A3R9P1W3"/>
<evidence type="ECO:0000259" key="5">
    <source>
        <dbReference type="SMART" id="SM00731"/>
    </source>
</evidence>
<feature type="domain" description="SprT-like" evidence="5">
    <location>
        <begin position="4"/>
        <end position="149"/>
    </location>
</feature>
<dbReference type="SMART" id="SM00731">
    <property type="entry name" value="SprT"/>
    <property type="match status" value="1"/>
</dbReference>
<gene>
    <name evidence="6" type="ORF">D7Z54_32735</name>
</gene>
<comment type="similarity">
    <text evidence="4">Belongs to the SprT family.</text>
</comment>
<keyword evidence="1 4" id="KW-0963">Cytoplasm</keyword>
<dbReference type="InterPro" id="IPR035240">
    <property type="entry name" value="SprT_Zn_ribbon"/>
</dbReference>
<dbReference type="OrthoDB" id="9799909at2"/>
<dbReference type="InterPro" id="IPR023524">
    <property type="entry name" value="Uncharacterised_SprT-like"/>
</dbReference>
<dbReference type="InterPro" id="IPR006640">
    <property type="entry name" value="SprT-like_domain"/>
</dbReference>
<dbReference type="Pfam" id="PF10263">
    <property type="entry name" value="SprT-like"/>
    <property type="match status" value="1"/>
</dbReference>
<dbReference type="Proteomes" id="UP000275076">
    <property type="component" value="Unassembled WGS sequence"/>
</dbReference>
<sequence length="149" mass="17554">MEEGELNKLTQEISMSYFAKPFLHKAVFNNRLRTTGGRYMLSTHNIEINPKQYEKFGQQELILILKHELCHYHLHLEGKGYKHKDKDFKRLLDKVGGARHCRSIPEQRNKSKTVHHYQCASCGIDYRRLRRMDTSKYVCGSCKGEIKKL</sequence>
<comment type="subcellular location">
    <subcellularLocation>
        <location evidence="4">Cytoplasm</location>
    </subcellularLocation>
</comment>
<dbReference type="HAMAP" id="MF_00745">
    <property type="entry name" value="SprT_like"/>
    <property type="match status" value="1"/>
</dbReference>
<keyword evidence="7" id="KW-1185">Reference proteome</keyword>
<evidence type="ECO:0000256" key="1">
    <source>
        <dbReference type="ARBA" id="ARBA00022490"/>
    </source>
</evidence>
<comment type="cofactor">
    <cofactor evidence="4">
        <name>Zn(2+)</name>
        <dbReference type="ChEBI" id="CHEBI:29105"/>
    </cofactor>
    <text evidence="4">Binds 1 zinc ion.</text>
</comment>
<evidence type="ECO:0000256" key="2">
    <source>
        <dbReference type="ARBA" id="ARBA00022723"/>
    </source>
</evidence>
<dbReference type="EMBL" id="RBVX01000090">
    <property type="protein sequence ID" value="RSL29152.1"/>
    <property type="molecule type" value="Genomic_DNA"/>
</dbReference>
<dbReference type="GO" id="GO:0008270">
    <property type="term" value="F:zinc ion binding"/>
    <property type="evidence" value="ECO:0007669"/>
    <property type="project" value="UniProtKB-UniRule"/>
</dbReference>
<reference evidence="6 7" key="1">
    <citation type="submission" date="2018-10" db="EMBL/GenBank/DDBJ databases">
        <title>Draft genome sequence of Bacillus salarius IM0101, isolated from a hypersaline soil in Inner Mongolia, China.</title>
        <authorList>
            <person name="Yamprayoonswat W."/>
            <person name="Boonvisut S."/>
            <person name="Jumpathong W."/>
            <person name="Sittihan S."/>
            <person name="Ruangsuj P."/>
            <person name="Wanthongcharoen S."/>
            <person name="Thongpramul N."/>
            <person name="Pimmason S."/>
            <person name="Yu B."/>
            <person name="Yasawong M."/>
        </authorList>
    </citation>
    <scope>NUCLEOTIDE SEQUENCE [LARGE SCALE GENOMIC DNA]</scope>
    <source>
        <strain evidence="6 7">IM0101</strain>
    </source>
</reference>
<comment type="caution">
    <text evidence="6">The sequence shown here is derived from an EMBL/GenBank/DDBJ whole genome shotgun (WGS) entry which is preliminary data.</text>
</comment>
<feature type="binding site" evidence="4">
    <location>
        <position position="71"/>
    </location>
    <ligand>
        <name>Zn(2+)</name>
        <dbReference type="ChEBI" id="CHEBI:29105"/>
    </ligand>
</feature>
<dbReference type="GO" id="GO:0006950">
    <property type="term" value="P:response to stress"/>
    <property type="evidence" value="ECO:0007669"/>
    <property type="project" value="UniProtKB-ARBA"/>
</dbReference>
<accession>A0A3R9P1W3</accession>
<keyword evidence="2 4" id="KW-0479">Metal-binding</keyword>
<feature type="active site" evidence="4">
    <location>
        <position position="68"/>
    </location>
</feature>
<name>A0A3R9P1W3_9BACI</name>
<organism evidence="6 7">
    <name type="scientific">Salibacterium salarium</name>
    <dbReference type="NCBI Taxonomy" id="284579"/>
    <lineage>
        <taxon>Bacteria</taxon>
        <taxon>Bacillati</taxon>
        <taxon>Bacillota</taxon>
        <taxon>Bacilli</taxon>
        <taxon>Bacillales</taxon>
        <taxon>Bacillaceae</taxon>
    </lineage>
</organism>
<proteinExistence type="inferred from homology"/>
<dbReference type="NCBIfam" id="NF003339">
    <property type="entry name" value="PRK04351.1"/>
    <property type="match status" value="1"/>
</dbReference>
<evidence type="ECO:0000313" key="6">
    <source>
        <dbReference type="EMBL" id="RSL29152.1"/>
    </source>
</evidence>
<dbReference type="RefSeq" id="WP_125563047.1">
    <property type="nucleotide sequence ID" value="NZ_RBVX01000090.1"/>
</dbReference>
<dbReference type="GO" id="GO:0005737">
    <property type="term" value="C:cytoplasm"/>
    <property type="evidence" value="ECO:0007669"/>
    <property type="project" value="UniProtKB-SubCell"/>
</dbReference>
<evidence type="ECO:0000313" key="7">
    <source>
        <dbReference type="Proteomes" id="UP000275076"/>
    </source>
</evidence>